<accession>A0A1I8FJ90</accession>
<dbReference type="Proteomes" id="UP000095280">
    <property type="component" value="Unplaced"/>
</dbReference>
<feature type="region of interest" description="Disordered" evidence="1">
    <location>
        <begin position="1"/>
        <end position="95"/>
    </location>
</feature>
<protein>
    <submittedName>
        <fullName evidence="3">BTB domain-containing protein</fullName>
    </submittedName>
</protein>
<sequence>MDCRPHIGGAARRCWVSSAGAPGETQAPKPTTNKQLISSGDSLAAETADPGPPPTPPQRTSSHAGRNPPPARTAAASLERRWRGRRQTASPATKMGAGMSQIFEDSPLKINAVAKWTNPAGCDLVFVGANEGLYYMSLDQLHDPHHGAAGAPALPWLFVYRGILVSLSGRHASALQARSGHSYFLPMPSLSSRAGLPCGWPTTRRQRRSPHQRLYAGVAAKHPRDRRALAGLRPAAVRAAAPQWDNARRTFPRIQIAALPDLPQPLLTSSCSFEAASTALRLCRRPARPESDACVPVSPAGPQQAGRQIELSPNDETALDEEVEVTSVTQLDLNHVLVCYATWRGCSTWTPGWSAAHRQSARHPVVRVHHRERGSALTDSLLCFYKHGASRPKSFLRREVVQDGRGPRRPRLRFVGFAGQNPVMERRPADDPMAAATSCSCSGTLLNRDLRHRLVAAPREPPRLIPGSALDFSAAVSALNRGLSWHLRTALGPALGLGRGVAGAEGHQHHEAYAGQAEEHDHEDEVLRAAVVLVAVALRAGGVDRRCGRCRYFVKQRPYGYKAASVFIPEDQRGRRTSGQPPRMLAFHADSEQLCTHLANCV</sequence>
<keyword evidence="2" id="KW-1185">Reference proteome</keyword>
<dbReference type="WBParaSite" id="maker-unitig_36745-snap-gene-0.2-mRNA-1">
    <property type="protein sequence ID" value="maker-unitig_36745-snap-gene-0.2-mRNA-1"/>
    <property type="gene ID" value="maker-unitig_36745-snap-gene-0.2"/>
</dbReference>
<name>A0A1I8FJ90_9PLAT</name>
<evidence type="ECO:0000256" key="1">
    <source>
        <dbReference type="SAM" id="MobiDB-lite"/>
    </source>
</evidence>
<evidence type="ECO:0000313" key="2">
    <source>
        <dbReference type="Proteomes" id="UP000095280"/>
    </source>
</evidence>
<feature type="compositionally biased region" description="Polar residues" evidence="1">
    <location>
        <begin position="28"/>
        <end position="41"/>
    </location>
</feature>
<dbReference type="AlphaFoldDB" id="A0A1I8FJ90"/>
<reference evidence="3" key="1">
    <citation type="submission" date="2016-11" db="UniProtKB">
        <authorList>
            <consortium name="WormBaseParasite"/>
        </authorList>
    </citation>
    <scope>IDENTIFICATION</scope>
</reference>
<evidence type="ECO:0000313" key="3">
    <source>
        <dbReference type="WBParaSite" id="maker-unitig_36745-snap-gene-0.2-mRNA-1"/>
    </source>
</evidence>
<proteinExistence type="predicted"/>
<organism evidence="2 3">
    <name type="scientific">Macrostomum lignano</name>
    <dbReference type="NCBI Taxonomy" id="282301"/>
    <lineage>
        <taxon>Eukaryota</taxon>
        <taxon>Metazoa</taxon>
        <taxon>Spiralia</taxon>
        <taxon>Lophotrochozoa</taxon>
        <taxon>Platyhelminthes</taxon>
        <taxon>Rhabditophora</taxon>
        <taxon>Macrostomorpha</taxon>
        <taxon>Macrostomida</taxon>
        <taxon>Macrostomidae</taxon>
        <taxon>Macrostomum</taxon>
    </lineage>
</organism>